<gene>
    <name evidence="1" type="ORF">LMG29542_07199</name>
</gene>
<dbReference type="Proteomes" id="UP000494363">
    <property type="component" value="Unassembled WGS sequence"/>
</dbReference>
<evidence type="ECO:0000313" key="1">
    <source>
        <dbReference type="EMBL" id="CAB3773334.1"/>
    </source>
</evidence>
<protein>
    <submittedName>
        <fullName evidence="1">Uncharacterized protein</fullName>
    </submittedName>
</protein>
<dbReference type="EMBL" id="CADIKH010000073">
    <property type="protein sequence ID" value="CAB3773334.1"/>
    <property type="molecule type" value="Genomic_DNA"/>
</dbReference>
<organism evidence="1 2">
    <name type="scientific">Paraburkholderia humisilvae</name>
    <dbReference type="NCBI Taxonomy" id="627669"/>
    <lineage>
        <taxon>Bacteria</taxon>
        <taxon>Pseudomonadati</taxon>
        <taxon>Pseudomonadota</taxon>
        <taxon>Betaproteobacteria</taxon>
        <taxon>Burkholderiales</taxon>
        <taxon>Burkholderiaceae</taxon>
        <taxon>Paraburkholderia</taxon>
    </lineage>
</organism>
<keyword evidence="2" id="KW-1185">Reference proteome</keyword>
<evidence type="ECO:0000313" key="2">
    <source>
        <dbReference type="Proteomes" id="UP000494363"/>
    </source>
</evidence>
<sequence>MTLRQVRPVRWVLMRIFEDYKPTVRILDRPFRVYSGFYRRTWSPMRGQRVSMPIQCTTSGPTISAHVITHMKRATITAALPRSFARRDSS</sequence>
<accession>A0A6J5F4H7</accession>
<reference evidence="1 2" key="1">
    <citation type="submission" date="2020-04" db="EMBL/GenBank/DDBJ databases">
        <authorList>
            <person name="De Canck E."/>
        </authorList>
    </citation>
    <scope>NUCLEOTIDE SEQUENCE [LARGE SCALE GENOMIC DNA]</scope>
    <source>
        <strain evidence="1 2">LMG 29542</strain>
    </source>
</reference>
<name>A0A6J5F4H7_9BURK</name>
<proteinExistence type="predicted"/>
<dbReference type="AlphaFoldDB" id="A0A6J5F4H7"/>